<gene>
    <name evidence="2" type="ORF">K489DRAFT_380015</name>
</gene>
<organism evidence="2">
    <name type="scientific">Dissoconium aciculare CBS 342.82</name>
    <dbReference type="NCBI Taxonomy" id="1314786"/>
    <lineage>
        <taxon>Eukaryota</taxon>
        <taxon>Fungi</taxon>
        <taxon>Dikarya</taxon>
        <taxon>Ascomycota</taxon>
        <taxon>Pezizomycotina</taxon>
        <taxon>Dothideomycetes</taxon>
        <taxon>Dothideomycetidae</taxon>
        <taxon>Mycosphaerellales</taxon>
        <taxon>Dissoconiaceae</taxon>
        <taxon>Dissoconium</taxon>
    </lineage>
</organism>
<dbReference type="Proteomes" id="UP000504637">
    <property type="component" value="Unplaced"/>
</dbReference>
<dbReference type="AlphaFoldDB" id="A0A6J3M3Q6"/>
<name>A0A6J3M3Q6_9PEZI</name>
<proteinExistence type="predicted"/>
<reference evidence="2" key="2">
    <citation type="submission" date="2020-04" db="EMBL/GenBank/DDBJ databases">
        <authorList>
            <consortium name="NCBI Genome Project"/>
        </authorList>
    </citation>
    <scope>NUCLEOTIDE SEQUENCE</scope>
    <source>
        <strain evidence="2">CBS 342.82</strain>
    </source>
</reference>
<dbReference type="RefSeq" id="XP_033459681.1">
    <property type="nucleotide sequence ID" value="XM_033604788.1"/>
</dbReference>
<sequence>MSSRFCIKRCHQHGYSIARGSARFIEILLPNSPTFSLTEIKSPPTYCLLWPSGAFSESSRPHAFYAAYDWCATQKDRNGRAFVSTFALEKSVDFPLQNCRAVLHSVFSVTTSKFGRQCTGSSKRRRPLRVTIISEWLMPINGCPAVLSPQPCHRSIMIRPNQETTVTRE</sequence>
<reference evidence="2" key="3">
    <citation type="submission" date="2025-08" db="UniProtKB">
        <authorList>
            <consortium name="RefSeq"/>
        </authorList>
    </citation>
    <scope>IDENTIFICATION</scope>
    <source>
        <strain evidence="2">CBS 342.82</strain>
    </source>
</reference>
<evidence type="ECO:0000313" key="2">
    <source>
        <dbReference type="RefSeq" id="XP_033459681.1"/>
    </source>
</evidence>
<keyword evidence="1" id="KW-1185">Reference proteome</keyword>
<reference evidence="2" key="1">
    <citation type="submission" date="2020-01" db="EMBL/GenBank/DDBJ databases">
        <authorList>
            <consortium name="DOE Joint Genome Institute"/>
            <person name="Haridas S."/>
            <person name="Albert R."/>
            <person name="Binder M."/>
            <person name="Bloem J."/>
            <person name="Labutti K."/>
            <person name="Salamov A."/>
            <person name="Andreopoulos B."/>
            <person name="Baker S.E."/>
            <person name="Barry K."/>
            <person name="Bills G."/>
            <person name="Bluhm B.H."/>
            <person name="Cannon C."/>
            <person name="Castanera R."/>
            <person name="Culley D.E."/>
            <person name="Daum C."/>
            <person name="Ezra D."/>
            <person name="Gonzalez J.B."/>
            <person name="Henrissat B."/>
            <person name="Kuo A."/>
            <person name="Liang C."/>
            <person name="Lipzen A."/>
            <person name="Lutzoni F."/>
            <person name="Magnuson J."/>
            <person name="Mondo S."/>
            <person name="Nolan M."/>
            <person name="Ohm R."/>
            <person name="Pangilinan J."/>
            <person name="Park H.-J."/>
            <person name="Ramirez L."/>
            <person name="Alfaro M."/>
            <person name="Sun H."/>
            <person name="Tritt A."/>
            <person name="Yoshinaga Y."/>
            <person name="Zwiers L.-H."/>
            <person name="Turgeon B.G."/>
            <person name="Goodwin S.B."/>
            <person name="Spatafora J.W."/>
            <person name="Crous P.W."/>
            <person name="Grigoriev I.V."/>
        </authorList>
    </citation>
    <scope>NUCLEOTIDE SEQUENCE</scope>
    <source>
        <strain evidence="2">CBS 342.82</strain>
    </source>
</reference>
<evidence type="ECO:0000313" key="1">
    <source>
        <dbReference type="Proteomes" id="UP000504637"/>
    </source>
</evidence>
<protein>
    <submittedName>
        <fullName evidence="2">Uncharacterized protein</fullName>
    </submittedName>
</protein>
<accession>A0A6J3M3Q6</accession>
<dbReference type="GeneID" id="54362588"/>